<dbReference type="AlphaFoldDB" id="A0A7W6DK65"/>
<dbReference type="InterPro" id="IPR050267">
    <property type="entry name" value="Anti-sigma-factor_SerPK"/>
</dbReference>
<dbReference type="RefSeq" id="WP_183963643.1">
    <property type="nucleotide sequence ID" value="NZ_BAABBZ010000014.1"/>
</dbReference>
<dbReference type="Gene3D" id="3.30.565.10">
    <property type="entry name" value="Histidine kinase-like ATPase, C-terminal domain"/>
    <property type="match status" value="1"/>
</dbReference>
<keyword evidence="3" id="KW-0808">Transferase</keyword>
<dbReference type="InterPro" id="IPR036890">
    <property type="entry name" value="HATPase_C_sf"/>
</dbReference>
<evidence type="ECO:0000313" key="3">
    <source>
        <dbReference type="EMBL" id="MBB3984756.1"/>
    </source>
</evidence>
<dbReference type="PANTHER" id="PTHR35526">
    <property type="entry name" value="ANTI-SIGMA-F FACTOR RSBW-RELATED"/>
    <property type="match status" value="1"/>
</dbReference>
<dbReference type="InterPro" id="IPR003594">
    <property type="entry name" value="HATPase_dom"/>
</dbReference>
<protein>
    <submittedName>
        <fullName evidence="3">Serine/threonine-protein kinase RsbW</fullName>
        <ecNumber evidence="3">2.7.11.1</ecNumber>
    </submittedName>
</protein>
<dbReference type="Pfam" id="PF13581">
    <property type="entry name" value="HATPase_c_2"/>
    <property type="match status" value="1"/>
</dbReference>
<dbReference type="PANTHER" id="PTHR35526:SF3">
    <property type="entry name" value="ANTI-SIGMA-F FACTOR RSBW"/>
    <property type="match status" value="1"/>
</dbReference>
<comment type="caution">
    <text evidence="3">The sequence shown here is derived from an EMBL/GenBank/DDBJ whole genome shotgun (WGS) entry which is preliminary data.</text>
</comment>
<keyword evidence="4" id="KW-1185">Reference proteome</keyword>
<name>A0A7W6DK65_9RHOB</name>
<dbReference type="GO" id="GO:0004674">
    <property type="term" value="F:protein serine/threonine kinase activity"/>
    <property type="evidence" value="ECO:0007669"/>
    <property type="project" value="UniProtKB-KW"/>
</dbReference>
<accession>A0A7W6DK65</accession>
<organism evidence="3 4">
    <name type="scientific">Sagittula marina</name>
    <dbReference type="NCBI Taxonomy" id="943940"/>
    <lineage>
        <taxon>Bacteria</taxon>
        <taxon>Pseudomonadati</taxon>
        <taxon>Pseudomonadota</taxon>
        <taxon>Alphaproteobacteria</taxon>
        <taxon>Rhodobacterales</taxon>
        <taxon>Roseobacteraceae</taxon>
        <taxon>Sagittula</taxon>
    </lineage>
</organism>
<proteinExistence type="predicted"/>
<gene>
    <name evidence="3" type="ORF">GGQ68_001072</name>
</gene>
<feature type="domain" description="Histidine kinase/HSP90-like ATPase" evidence="2">
    <location>
        <begin position="20"/>
        <end position="144"/>
    </location>
</feature>
<dbReference type="Proteomes" id="UP000541426">
    <property type="component" value="Unassembled WGS sequence"/>
</dbReference>
<reference evidence="3 4" key="1">
    <citation type="submission" date="2020-08" db="EMBL/GenBank/DDBJ databases">
        <title>Genomic Encyclopedia of Type Strains, Phase IV (KMG-IV): sequencing the most valuable type-strain genomes for metagenomic binning, comparative biology and taxonomic classification.</title>
        <authorList>
            <person name="Goeker M."/>
        </authorList>
    </citation>
    <scope>NUCLEOTIDE SEQUENCE [LARGE SCALE GENOMIC DNA]</scope>
    <source>
        <strain evidence="3 4">DSM 102235</strain>
    </source>
</reference>
<dbReference type="EC" id="2.7.11.1" evidence="3"/>
<dbReference type="SUPFAM" id="SSF55874">
    <property type="entry name" value="ATPase domain of HSP90 chaperone/DNA topoisomerase II/histidine kinase"/>
    <property type="match status" value="1"/>
</dbReference>
<evidence type="ECO:0000313" key="4">
    <source>
        <dbReference type="Proteomes" id="UP000541426"/>
    </source>
</evidence>
<evidence type="ECO:0000259" key="2">
    <source>
        <dbReference type="Pfam" id="PF13581"/>
    </source>
</evidence>
<keyword evidence="1" id="KW-0723">Serine/threonine-protein kinase</keyword>
<dbReference type="EMBL" id="JACIEJ010000002">
    <property type="protein sequence ID" value="MBB3984756.1"/>
    <property type="molecule type" value="Genomic_DNA"/>
</dbReference>
<dbReference type="CDD" id="cd16936">
    <property type="entry name" value="HATPase_RsbW-like"/>
    <property type="match status" value="1"/>
</dbReference>
<sequence length="152" mass="16934">MKAQCLDGDRLSIRTSLRSTPDAVSETLREVRVRLNDMPPLDCLDSTWEVIVAEVLNNIVEHAYDDSHTGEIDLTLLFGPTTMNAEFIDYGRAMPNGTLPCPRDADLDVPRADLPEGGFGWMLIHTLASHVEYRHDGGSNRLALELRLDTKS</sequence>
<evidence type="ECO:0000256" key="1">
    <source>
        <dbReference type="ARBA" id="ARBA00022527"/>
    </source>
</evidence>
<keyword evidence="3" id="KW-0418">Kinase</keyword>